<evidence type="ECO:0000313" key="2">
    <source>
        <dbReference type="RefSeq" id="XP_030380424.1"/>
    </source>
</evidence>
<dbReference type="AlphaFoldDB" id="A0A6J2TWA4"/>
<protein>
    <submittedName>
        <fullName evidence="2">Uncharacterized protein LOC115628452</fullName>
    </submittedName>
</protein>
<name>A0A6J2TWA4_DROLE</name>
<sequence length="111" mass="12567">MLGKNSIARLQICPHLFLVRTAPLSSWWAPVSSAIRPLAPHSDGRFPCNRDRLDYRCRACHTYNRRRAFPVTCSRGNYGRLVCSSSKLTPVADALPNAPLQLRRNPPTPRR</sequence>
<dbReference type="RefSeq" id="XP_030380424.1">
    <property type="nucleotide sequence ID" value="XM_030524564.1"/>
</dbReference>
<proteinExistence type="predicted"/>
<dbReference type="Proteomes" id="UP000504634">
    <property type="component" value="Unplaced"/>
</dbReference>
<reference evidence="2" key="1">
    <citation type="submission" date="2025-08" db="UniProtKB">
        <authorList>
            <consortium name="RefSeq"/>
        </authorList>
    </citation>
    <scope>IDENTIFICATION</scope>
    <source>
        <strain evidence="2">11010-0011.00</strain>
        <tissue evidence="2">Whole body</tissue>
    </source>
</reference>
<keyword evidence="1" id="KW-1185">Reference proteome</keyword>
<dbReference type="GeneID" id="115628452"/>
<gene>
    <name evidence="2" type="primary">LOC115628452</name>
</gene>
<accession>A0A6J2TWA4</accession>
<organism evidence="1 2">
    <name type="scientific">Drosophila lebanonensis</name>
    <name type="common">Fruit fly</name>
    <name type="synonym">Scaptodrosophila lebanonensis</name>
    <dbReference type="NCBI Taxonomy" id="7225"/>
    <lineage>
        <taxon>Eukaryota</taxon>
        <taxon>Metazoa</taxon>
        <taxon>Ecdysozoa</taxon>
        <taxon>Arthropoda</taxon>
        <taxon>Hexapoda</taxon>
        <taxon>Insecta</taxon>
        <taxon>Pterygota</taxon>
        <taxon>Neoptera</taxon>
        <taxon>Endopterygota</taxon>
        <taxon>Diptera</taxon>
        <taxon>Brachycera</taxon>
        <taxon>Muscomorpha</taxon>
        <taxon>Ephydroidea</taxon>
        <taxon>Drosophilidae</taxon>
        <taxon>Scaptodrosophila</taxon>
    </lineage>
</organism>
<evidence type="ECO:0000313" key="1">
    <source>
        <dbReference type="Proteomes" id="UP000504634"/>
    </source>
</evidence>